<dbReference type="RefSeq" id="WP_183671808.1">
    <property type="nucleotide sequence ID" value="NZ_BMPB01000011.1"/>
</dbReference>
<gene>
    <name evidence="3" type="ORF">GGQ57_003879</name>
</gene>
<accession>A0ABR6KR15</accession>
<feature type="domain" description="DUF4906" evidence="1">
    <location>
        <begin position="268"/>
        <end position="342"/>
    </location>
</feature>
<sequence>MKQMSEIKNGLRLCLFFWMAFHYLSGCTQTEVVDEPQLPEEGKEVRATFHLNVLANRDSQTRSIAFTADGTTETDSIPANPKDTVVTKATTALPDAEESGIAHLWIGQYDTDGNCIFNQYFSVITGNEVDVRLKDSGGKEHHIWFVANTSDLGKIETEAILQKHVLTYSSEGDGLPSNRLCEMVGSWSGSVDEGGVENIHVDLTRLVAKISFAYLIGGTGFSFTPTSVTLNSVPDRYQVKAPVNQLTADMIYKTYNGTASKDGATMYWYLPENMAGTVSDENTVKSDKKKTGKGVTNATYIELTGRAVQSGVTYENVRFRFYPGSNENNYDIERNSHYTMNVTLAGIDITDERITVGTIPPVEITPGNMPAGIGGEKELQITARPGQSWAIRLPDWLSALIKGKDLSVPTSGSITYQGPAQLLFKAETANPKAETRTFSFPLTITSEEQTIEIVQDGSTLEAGGSISLGAVSGSEGSSIFTATKGLPWRAVLSDGGWLTWASTNPGTGGDAATGESQNLIVKATASNPYAKERSVNITVEGGESIGSMDYHNLQKNISVSQVASTVTCPSNPVVVTAEGVNDATSSFTATSGLSWQVAVSEDNKWIGLTGQTTGTTTAESQNVTFNVPVNPNSSVRSGAIAVRIGDESEGPTGTIAVQQGASSLTVENNPTPLDPTVGTTATLGFTGTKGLSYNIVCPDWLEFTNGTTGTTTGSRQAIEYKTNSVNKNKEARSGQISVTAGNIEKETAITQNASSFTVEPTEINLPYKESTGTVTVTGTLGLPWTVMRSGGDDNAVIAASTASGTATGEGQTVTFSAPVNENNVRFATFIIAVTGGNHSATIIVNQNATLAATEFKIDESVLKRYYNQIVTNVNPDYSWITHPPFNVEGADKSSSFGITNVVLNDNPTMTGSYILQVQRGQNSADAPYSNQKNYCENLVEDGYSDWRIPTELEAYEMCANRVKIEKGEGVTPFCAACNEDIESKGRWMLSCSRFKGGPDYCRVRSVDCVLDYNRYYYGGFVRCVRMVKK</sequence>
<dbReference type="Gene3D" id="2.60.40.10">
    <property type="entry name" value="Immunoglobulins"/>
    <property type="match status" value="1"/>
</dbReference>
<evidence type="ECO:0000313" key="4">
    <source>
        <dbReference type="Proteomes" id="UP000533637"/>
    </source>
</evidence>
<dbReference type="InterPro" id="IPR024361">
    <property type="entry name" value="BACON"/>
</dbReference>
<name>A0ABR6KR15_9BACT</name>
<evidence type="ECO:0000259" key="2">
    <source>
        <dbReference type="Pfam" id="PF19190"/>
    </source>
</evidence>
<dbReference type="Pfam" id="PF19190">
    <property type="entry name" value="BACON_2"/>
    <property type="match status" value="1"/>
</dbReference>
<organism evidence="3 4">
    <name type="scientific">Parabacteroides faecis</name>
    <dbReference type="NCBI Taxonomy" id="1217282"/>
    <lineage>
        <taxon>Bacteria</taxon>
        <taxon>Pseudomonadati</taxon>
        <taxon>Bacteroidota</taxon>
        <taxon>Bacteroidia</taxon>
        <taxon>Bacteroidales</taxon>
        <taxon>Tannerellaceae</taxon>
        <taxon>Parabacteroides</taxon>
    </lineage>
</organism>
<proteinExistence type="predicted"/>
<evidence type="ECO:0008006" key="5">
    <source>
        <dbReference type="Google" id="ProtNLM"/>
    </source>
</evidence>
<dbReference type="InterPro" id="IPR032594">
    <property type="entry name" value="DUF4906"/>
</dbReference>
<keyword evidence="4" id="KW-1185">Reference proteome</keyword>
<dbReference type="EMBL" id="JACHOC010000008">
    <property type="protein sequence ID" value="MBB4623955.1"/>
    <property type="molecule type" value="Genomic_DNA"/>
</dbReference>
<protein>
    <recommendedName>
        <fullName evidence="5">DUF4906 domain-containing protein</fullName>
    </recommendedName>
</protein>
<feature type="domain" description="BACON" evidence="2">
    <location>
        <begin position="581"/>
        <end position="656"/>
    </location>
</feature>
<evidence type="ECO:0000313" key="3">
    <source>
        <dbReference type="EMBL" id="MBB4623955.1"/>
    </source>
</evidence>
<evidence type="ECO:0000259" key="1">
    <source>
        <dbReference type="Pfam" id="PF16249"/>
    </source>
</evidence>
<dbReference type="Proteomes" id="UP000533637">
    <property type="component" value="Unassembled WGS sequence"/>
</dbReference>
<dbReference type="Pfam" id="PF16249">
    <property type="entry name" value="DUF4906"/>
    <property type="match status" value="1"/>
</dbReference>
<comment type="caution">
    <text evidence="3">The sequence shown here is derived from an EMBL/GenBank/DDBJ whole genome shotgun (WGS) entry which is preliminary data.</text>
</comment>
<dbReference type="InterPro" id="IPR013783">
    <property type="entry name" value="Ig-like_fold"/>
</dbReference>
<reference evidence="3 4" key="1">
    <citation type="submission" date="2020-08" db="EMBL/GenBank/DDBJ databases">
        <title>Genomic Encyclopedia of Type Strains, Phase IV (KMG-IV): sequencing the most valuable type-strain genomes for metagenomic binning, comparative biology and taxonomic classification.</title>
        <authorList>
            <person name="Goeker M."/>
        </authorList>
    </citation>
    <scope>NUCLEOTIDE SEQUENCE [LARGE SCALE GENOMIC DNA]</scope>
    <source>
        <strain evidence="3 4">DSM 102983</strain>
    </source>
</reference>